<evidence type="ECO:0008006" key="4">
    <source>
        <dbReference type="Google" id="ProtNLM"/>
    </source>
</evidence>
<organism evidence="2 3">
    <name type="scientific">Liquorilactobacillus capillatus DSM 19910</name>
    <dbReference type="NCBI Taxonomy" id="1423731"/>
    <lineage>
        <taxon>Bacteria</taxon>
        <taxon>Bacillati</taxon>
        <taxon>Bacillota</taxon>
        <taxon>Bacilli</taxon>
        <taxon>Lactobacillales</taxon>
        <taxon>Lactobacillaceae</taxon>
        <taxon>Liquorilactobacillus</taxon>
    </lineage>
</organism>
<dbReference type="PATRIC" id="fig|1423731.3.peg.1780"/>
<dbReference type="AlphaFoldDB" id="A0A0R1LZ91"/>
<protein>
    <recommendedName>
        <fullName evidence="4">Lipoprotein</fullName>
    </recommendedName>
</protein>
<evidence type="ECO:0000256" key="1">
    <source>
        <dbReference type="SAM" id="MobiDB-lite"/>
    </source>
</evidence>
<dbReference type="EMBL" id="AZEF01000032">
    <property type="protein sequence ID" value="KRL00903.1"/>
    <property type="molecule type" value="Genomic_DNA"/>
</dbReference>
<gene>
    <name evidence="2" type="ORF">FC81_GL001737</name>
</gene>
<feature type="region of interest" description="Disordered" evidence="1">
    <location>
        <begin position="193"/>
        <end position="233"/>
    </location>
</feature>
<feature type="compositionally biased region" description="Basic and acidic residues" evidence="1">
    <location>
        <begin position="224"/>
        <end position="233"/>
    </location>
</feature>
<accession>A0A0R1LZ91</accession>
<dbReference type="STRING" id="1423731.FC81_GL001737"/>
<evidence type="ECO:0000313" key="3">
    <source>
        <dbReference type="Proteomes" id="UP000051621"/>
    </source>
</evidence>
<reference evidence="2 3" key="1">
    <citation type="journal article" date="2015" name="Genome Announc.">
        <title>Expanding the biotechnology potential of lactobacilli through comparative genomics of 213 strains and associated genera.</title>
        <authorList>
            <person name="Sun Z."/>
            <person name="Harris H.M."/>
            <person name="McCann A."/>
            <person name="Guo C."/>
            <person name="Argimon S."/>
            <person name="Zhang W."/>
            <person name="Yang X."/>
            <person name="Jeffery I.B."/>
            <person name="Cooney J.C."/>
            <person name="Kagawa T.F."/>
            <person name="Liu W."/>
            <person name="Song Y."/>
            <person name="Salvetti E."/>
            <person name="Wrobel A."/>
            <person name="Rasinkangas P."/>
            <person name="Parkhill J."/>
            <person name="Rea M.C."/>
            <person name="O'Sullivan O."/>
            <person name="Ritari J."/>
            <person name="Douillard F.P."/>
            <person name="Paul Ross R."/>
            <person name="Yang R."/>
            <person name="Briner A.E."/>
            <person name="Felis G.E."/>
            <person name="de Vos W.M."/>
            <person name="Barrangou R."/>
            <person name="Klaenhammer T.R."/>
            <person name="Caufield P.W."/>
            <person name="Cui Y."/>
            <person name="Zhang H."/>
            <person name="O'Toole P.W."/>
        </authorList>
    </citation>
    <scope>NUCLEOTIDE SEQUENCE [LARGE SCALE GENOMIC DNA]</scope>
    <source>
        <strain evidence="2 3">DSM 19910</strain>
    </source>
</reference>
<sequence>MWLIAAFIIAIIFIGYGYTKHIETAQYYRSSFRQGEKAIKSAKYAAAENHFRNAQKKKANNDISSVYVKQIQKYRSGLTAVEKENYEQARKIFNEVANSEKGSPILVRRASAKETELEEVTRELVIFQKSYKRARVLSSNYEYTASNMKLAIILGYGNIKKPYYRSLYKKALKLEAYNNRVLAGLGYRTNSASSSSSYAKPILPTEGPPVVGQGPDEQDNAKPITKDQIKKARRDIASQGIDASAFKDQDVKEVIQRARNKQMTVKEVAREFR</sequence>
<evidence type="ECO:0000313" key="2">
    <source>
        <dbReference type="EMBL" id="KRL00903.1"/>
    </source>
</evidence>
<dbReference type="Proteomes" id="UP000051621">
    <property type="component" value="Unassembled WGS sequence"/>
</dbReference>
<proteinExistence type="predicted"/>
<comment type="caution">
    <text evidence="2">The sequence shown here is derived from an EMBL/GenBank/DDBJ whole genome shotgun (WGS) entry which is preliminary data.</text>
</comment>
<name>A0A0R1LZ91_9LACO</name>
<keyword evidence="3" id="KW-1185">Reference proteome</keyword>